<dbReference type="InterPro" id="IPR019587">
    <property type="entry name" value="Polyketide_cyclase/dehydratase"/>
</dbReference>
<dbReference type="AlphaFoldDB" id="A0AAD5DNQ4"/>
<evidence type="ECO:0008006" key="3">
    <source>
        <dbReference type="Google" id="ProtNLM"/>
    </source>
</evidence>
<dbReference type="InterPro" id="IPR023393">
    <property type="entry name" value="START-like_dom_sf"/>
</dbReference>
<dbReference type="PANTHER" id="PTHR31385:SF1">
    <property type="entry name" value="PUTATIVE (DUF220)-RELATED"/>
    <property type="match status" value="1"/>
</dbReference>
<dbReference type="Proteomes" id="UP001205105">
    <property type="component" value="Unassembled WGS sequence"/>
</dbReference>
<dbReference type="PANTHER" id="PTHR31385">
    <property type="entry name" value="PUTATIVE (DUF220)-RELATED"/>
    <property type="match status" value="1"/>
</dbReference>
<evidence type="ECO:0000313" key="2">
    <source>
        <dbReference type="Proteomes" id="UP001205105"/>
    </source>
</evidence>
<gene>
    <name evidence="1" type="ORF">COHA_006527</name>
</gene>
<proteinExistence type="predicted"/>
<dbReference type="SUPFAM" id="SSF55961">
    <property type="entry name" value="Bet v1-like"/>
    <property type="match status" value="1"/>
</dbReference>
<evidence type="ECO:0000313" key="1">
    <source>
        <dbReference type="EMBL" id="KAI7839723.1"/>
    </source>
</evidence>
<organism evidence="1 2">
    <name type="scientific">Chlorella ohadii</name>
    <dbReference type="NCBI Taxonomy" id="2649997"/>
    <lineage>
        <taxon>Eukaryota</taxon>
        <taxon>Viridiplantae</taxon>
        <taxon>Chlorophyta</taxon>
        <taxon>core chlorophytes</taxon>
        <taxon>Trebouxiophyceae</taxon>
        <taxon>Chlorellales</taxon>
        <taxon>Chlorellaceae</taxon>
        <taxon>Chlorella clade</taxon>
        <taxon>Chlorella</taxon>
    </lineage>
</organism>
<keyword evidence="2" id="KW-1185">Reference proteome</keyword>
<reference evidence="1" key="1">
    <citation type="submission" date="2020-11" db="EMBL/GenBank/DDBJ databases">
        <title>Chlorella ohadii genome sequencing and assembly.</title>
        <authorList>
            <person name="Murik O."/>
            <person name="Treves H."/>
            <person name="Kedem I."/>
            <person name="Shotland Y."/>
            <person name="Kaplan A."/>
        </authorList>
    </citation>
    <scope>NUCLEOTIDE SEQUENCE</scope>
    <source>
        <strain evidence="1">1</strain>
    </source>
</reference>
<accession>A0AAD5DNQ4</accession>
<dbReference type="EMBL" id="JADXDR010000095">
    <property type="protein sequence ID" value="KAI7839723.1"/>
    <property type="molecule type" value="Genomic_DNA"/>
</dbReference>
<dbReference type="Gene3D" id="3.30.530.20">
    <property type="match status" value="1"/>
</dbReference>
<sequence>MASASLKTLQLACGAPAATAAARHRRRQLPPLQPRQARQLGIAHAASVELDMDVTSSVDIENIQYEDGCYTVQGCLLSTASADDVYRVLTDYEALPRVFHNVETSQVRHDESSGSKQLVQTCKWAFLMFSGTFVTELNVHEDASQRKLTFSLIQSAFMKEFVGSWHVQPAAEGGLTEVRHRLSVRPSLAPPQKIGDITKKVFKKQVEGILEDLAIELER</sequence>
<comment type="caution">
    <text evidence="1">The sequence shown here is derived from an EMBL/GenBank/DDBJ whole genome shotgun (WGS) entry which is preliminary data.</text>
</comment>
<name>A0AAD5DNQ4_9CHLO</name>
<dbReference type="Pfam" id="PF10604">
    <property type="entry name" value="Polyketide_cyc2"/>
    <property type="match status" value="1"/>
</dbReference>
<protein>
    <recommendedName>
        <fullName evidence="3">Coenzyme Q-binding protein COQ10 START domain-containing protein</fullName>
    </recommendedName>
</protein>